<dbReference type="EMBL" id="NVDQ01000011">
    <property type="protein sequence ID" value="PFV09670.1"/>
    <property type="molecule type" value="Genomic_DNA"/>
</dbReference>
<proteinExistence type="predicted"/>
<reference evidence="1 2" key="1">
    <citation type="submission" date="2017-09" db="EMBL/GenBank/DDBJ databases">
        <title>Large-scale bioinformatics analysis of Bacillus genomes uncovers conserved roles of natural products in bacterial physiology.</title>
        <authorList>
            <consortium name="Agbiome Team Llc"/>
            <person name="Bleich R.M."/>
            <person name="Grubbs K.J."/>
            <person name="Santa Maria K.C."/>
            <person name="Allen S.E."/>
            <person name="Farag S."/>
            <person name="Shank E.A."/>
            <person name="Bowers A."/>
        </authorList>
    </citation>
    <scope>NUCLEOTIDE SEQUENCE [LARGE SCALE GENOMIC DNA]</scope>
    <source>
        <strain evidence="1 2">AFS060282</strain>
    </source>
</reference>
<gene>
    <name evidence="1" type="ORF">COK98_05455</name>
</gene>
<evidence type="ECO:0000313" key="1">
    <source>
        <dbReference type="EMBL" id="PFV09670.1"/>
    </source>
</evidence>
<organism evidence="1 2">
    <name type="scientific">Bacillus cereus</name>
    <dbReference type="NCBI Taxonomy" id="1396"/>
    <lineage>
        <taxon>Bacteria</taxon>
        <taxon>Bacillati</taxon>
        <taxon>Bacillota</taxon>
        <taxon>Bacilli</taxon>
        <taxon>Bacillales</taxon>
        <taxon>Bacillaceae</taxon>
        <taxon>Bacillus</taxon>
        <taxon>Bacillus cereus group</taxon>
    </lineage>
</organism>
<sequence>MFISGSAIIVDVNIELNSVIKNISFQENEEFYSLTLSKENPSMGTIHWTKSFKYGTMNILHFLITNNKVILFTSAIQNFIYLQKILDRLSSASCTVSILRLPLPVPKDKDLSLIQEITSYEIDDIFGIDSLIKIENNSILLKIFTNGLISYTMTKTEYEVTKIIEITIKILEVFNAEN</sequence>
<dbReference type="AlphaFoldDB" id="A0A9X7BEH8"/>
<comment type="caution">
    <text evidence="1">The sequence shown here is derived from an EMBL/GenBank/DDBJ whole genome shotgun (WGS) entry which is preliminary data.</text>
</comment>
<name>A0A9X7BEH8_BACCE</name>
<protein>
    <submittedName>
        <fullName evidence="1">Uncharacterized protein</fullName>
    </submittedName>
</protein>
<evidence type="ECO:0000313" key="2">
    <source>
        <dbReference type="Proteomes" id="UP000226257"/>
    </source>
</evidence>
<accession>A0A9X7BEH8</accession>
<dbReference type="Proteomes" id="UP000226257">
    <property type="component" value="Unassembled WGS sequence"/>
</dbReference>
<dbReference type="RefSeq" id="WP_098659957.1">
    <property type="nucleotide sequence ID" value="NZ_NVDQ01000011.1"/>
</dbReference>